<dbReference type="PROSITE" id="PS50222">
    <property type="entry name" value="EF_HAND_2"/>
    <property type="match status" value="1"/>
</dbReference>
<protein>
    <submittedName>
        <fullName evidence="6">N-terminal EF-hand calcium-binding protein 3</fullName>
    </submittedName>
</protein>
<feature type="domain" description="ABM" evidence="4">
    <location>
        <begin position="259"/>
        <end position="347"/>
    </location>
</feature>
<dbReference type="InterPro" id="IPR007138">
    <property type="entry name" value="ABM_dom"/>
</dbReference>
<dbReference type="RefSeq" id="XP_033770185.1">
    <property type="nucleotide sequence ID" value="XM_033914294.1"/>
</dbReference>
<dbReference type="Gene3D" id="1.10.238.10">
    <property type="entry name" value="EF-hand"/>
    <property type="match status" value="1"/>
</dbReference>
<keyword evidence="2" id="KW-0106">Calcium</keyword>
<dbReference type="GeneID" id="117345521"/>
<dbReference type="Pfam" id="PF00036">
    <property type="entry name" value="EF-hand_1"/>
    <property type="match status" value="1"/>
</dbReference>
<dbReference type="InterPro" id="IPR011992">
    <property type="entry name" value="EF-hand-dom_pair"/>
</dbReference>
<dbReference type="PROSITE" id="PS00018">
    <property type="entry name" value="EF_HAND_1"/>
    <property type="match status" value="1"/>
</dbReference>
<name>A0A6P8NM06_GEOSA</name>
<dbReference type="FunFam" id="3.30.70.100:FF:000025">
    <property type="entry name" value="N-terminal EF-hand calcium-binding protein 1"/>
    <property type="match status" value="1"/>
</dbReference>
<evidence type="ECO:0000259" key="4">
    <source>
        <dbReference type="PROSITE" id="PS51725"/>
    </source>
</evidence>
<accession>A0A6P8NM06</accession>
<evidence type="ECO:0000256" key="2">
    <source>
        <dbReference type="ARBA" id="ARBA00022837"/>
    </source>
</evidence>
<dbReference type="Proteomes" id="UP000515159">
    <property type="component" value="Chromosome 11"/>
</dbReference>
<dbReference type="KEGG" id="gsh:117345521"/>
<dbReference type="GO" id="GO:0000137">
    <property type="term" value="C:Golgi cis cisterna"/>
    <property type="evidence" value="ECO:0007669"/>
    <property type="project" value="TreeGrafter"/>
</dbReference>
<dbReference type="GO" id="GO:0042984">
    <property type="term" value="P:regulation of amyloid precursor protein biosynthetic process"/>
    <property type="evidence" value="ECO:0007669"/>
    <property type="project" value="TreeGrafter"/>
</dbReference>
<dbReference type="PROSITE" id="PS51725">
    <property type="entry name" value="ABM"/>
    <property type="match status" value="1"/>
</dbReference>
<dbReference type="SUPFAM" id="SSF54909">
    <property type="entry name" value="Dimeric alpha+beta barrel"/>
    <property type="match status" value="1"/>
</dbReference>
<dbReference type="OrthoDB" id="289247at2759"/>
<dbReference type="SUPFAM" id="SSF47473">
    <property type="entry name" value="EF-hand"/>
    <property type="match status" value="1"/>
</dbReference>
<dbReference type="InParanoid" id="A0A6P8NM06"/>
<dbReference type="PANTHER" id="PTHR12178">
    <property type="entry name" value="EF-HAND DOMAIN-CONTAINING PROTEIN"/>
    <property type="match status" value="1"/>
</dbReference>
<evidence type="ECO:0000313" key="6">
    <source>
        <dbReference type="RefSeq" id="XP_033770185.1"/>
    </source>
</evidence>
<dbReference type="Gene3D" id="3.30.70.100">
    <property type="match status" value="1"/>
</dbReference>
<dbReference type="Pfam" id="PF03992">
    <property type="entry name" value="ABM"/>
    <property type="match status" value="1"/>
</dbReference>
<dbReference type="PANTHER" id="PTHR12178:SF3">
    <property type="entry name" value="N-TERMINAL EF-HAND CALCIUM-BINDING PROTEIN 3"/>
    <property type="match status" value="1"/>
</dbReference>
<dbReference type="AlphaFoldDB" id="A0A6P8NM06"/>
<evidence type="ECO:0000313" key="5">
    <source>
        <dbReference type="Proteomes" id="UP000515159"/>
    </source>
</evidence>
<reference evidence="6" key="1">
    <citation type="submission" date="2025-08" db="UniProtKB">
        <authorList>
            <consortium name="RefSeq"/>
        </authorList>
    </citation>
    <scope>IDENTIFICATION</scope>
</reference>
<evidence type="ECO:0000259" key="3">
    <source>
        <dbReference type="PROSITE" id="PS50222"/>
    </source>
</evidence>
<feature type="domain" description="EF-hand" evidence="3">
    <location>
        <begin position="32"/>
        <end position="67"/>
    </location>
</feature>
<dbReference type="InterPro" id="IPR039862">
    <property type="entry name" value="NECAB1/2/3"/>
</dbReference>
<keyword evidence="1" id="KW-0479">Metal-binding</keyword>
<organism evidence="5 6">
    <name type="scientific">Geotrypetes seraphini</name>
    <name type="common">Gaboon caecilian</name>
    <name type="synonym">Caecilia seraphini</name>
    <dbReference type="NCBI Taxonomy" id="260995"/>
    <lineage>
        <taxon>Eukaryota</taxon>
        <taxon>Metazoa</taxon>
        <taxon>Chordata</taxon>
        <taxon>Craniata</taxon>
        <taxon>Vertebrata</taxon>
        <taxon>Euteleostomi</taxon>
        <taxon>Amphibia</taxon>
        <taxon>Gymnophiona</taxon>
        <taxon>Geotrypetes</taxon>
    </lineage>
</organism>
<gene>
    <name evidence="6" type="primary">NECAB3</name>
</gene>
<dbReference type="InterPro" id="IPR011008">
    <property type="entry name" value="Dimeric_a/b-barrel"/>
</dbReference>
<dbReference type="InterPro" id="IPR002048">
    <property type="entry name" value="EF_hand_dom"/>
</dbReference>
<dbReference type="InterPro" id="IPR018247">
    <property type="entry name" value="EF_Hand_1_Ca_BS"/>
</dbReference>
<dbReference type="CTD" id="63941"/>
<dbReference type="SMART" id="SM00054">
    <property type="entry name" value="EFh"/>
    <property type="match status" value="1"/>
</dbReference>
<evidence type="ECO:0000256" key="1">
    <source>
        <dbReference type="ARBA" id="ARBA00022723"/>
    </source>
</evidence>
<sequence>MMAFTEMLTVCLLSAKHGKDGSPKQPPQLSSKGPAIFHDIFRRADKNDDGKLSFDEFKNYFADGVLSTEELRELFSRIDQVHVDNLETEKLCDYFSEHLGEYKNVLSALEALNVAVLSAMDKTKMDYESASKTQQFVTRFLLRETMSQLQSLHSSLACALDTIEEQTGQERHELKKPETLFGLRGGRKCSRRAQKTVFLSPTDTLSGMLTTGVAVETDNHWMTQINRLQNLIDKLEYKSPHLEPVKEEITSRPPDSHILVAQRQISITESGLQAFRQALKSYADSTANQSSCLHVSAHKLTSGCCFMLYEFWQDTKSWRSHLQANYSKIFQRATIDFLESPELVTTMLFPTSWWIMNNN</sequence>
<keyword evidence="5" id="KW-1185">Reference proteome</keyword>
<dbReference type="GO" id="GO:0005783">
    <property type="term" value="C:endoplasmic reticulum"/>
    <property type="evidence" value="ECO:0007669"/>
    <property type="project" value="TreeGrafter"/>
</dbReference>
<dbReference type="GO" id="GO:0005509">
    <property type="term" value="F:calcium ion binding"/>
    <property type="evidence" value="ECO:0007669"/>
    <property type="project" value="InterPro"/>
</dbReference>
<proteinExistence type="predicted"/>